<name>A0A0C2VN01_9BACL</name>
<organism evidence="2 3">
    <name type="scientific">Jeotgalibacillus soli</name>
    <dbReference type="NCBI Taxonomy" id="889306"/>
    <lineage>
        <taxon>Bacteria</taxon>
        <taxon>Bacillati</taxon>
        <taxon>Bacillota</taxon>
        <taxon>Bacilli</taxon>
        <taxon>Bacillales</taxon>
        <taxon>Caryophanaceae</taxon>
        <taxon>Jeotgalibacillus</taxon>
    </lineage>
</organism>
<evidence type="ECO:0000313" key="3">
    <source>
        <dbReference type="Proteomes" id="UP000031938"/>
    </source>
</evidence>
<evidence type="ECO:0008006" key="4">
    <source>
        <dbReference type="Google" id="ProtNLM"/>
    </source>
</evidence>
<dbReference type="OrthoDB" id="9795247at2"/>
<dbReference type="AlphaFoldDB" id="A0A0C2VN01"/>
<sequence length="297" mass="31190">MAKIGIDLGGTKLRAAVLSEEFEVVEWFESLSEVQRGPAHTIALMISMIHQGMEKHSISGIGIGAPGPLDNKKGILLESPNFPGWKEVSIVDELSNVFSLPIQLNNDAQAAALAEAIKGNGKGYESVWYTTVSTGIGSGFVINERLFSGAAGCAGEIGNMIIQPGGREQSNLNAGALEAYASGTAIGEIAKERYNWQGGAAEVMERAIKGNAEAIGLVDETIGALAIGIANIVHTINPAVFVIGGGVMKHHDYLLPLLRHKTIPLLYPSMVSSFKLVPAALQEEAGVIGAALLVNHS</sequence>
<dbReference type="Pfam" id="PF00480">
    <property type="entry name" value="ROK"/>
    <property type="match status" value="1"/>
</dbReference>
<dbReference type="EMBL" id="JXRP01000017">
    <property type="protein sequence ID" value="KIL45831.1"/>
    <property type="molecule type" value="Genomic_DNA"/>
</dbReference>
<proteinExistence type="inferred from homology"/>
<dbReference type="Proteomes" id="UP000031938">
    <property type="component" value="Unassembled WGS sequence"/>
</dbReference>
<gene>
    <name evidence="2" type="ORF">KP78_21800</name>
</gene>
<dbReference type="RefSeq" id="WP_041088603.1">
    <property type="nucleotide sequence ID" value="NZ_JXRP01000017.1"/>
</dbReference>
<keyword evidence="3" id="KW-1185">Reference proteome</keyword>
<dbReference type="PANTHER" id="PTHR18964:SF149">
    <property type="entry name" value="BIFUNCTIONAL UDP-N-ACETYLGLUCOSAMINE 2-EPIMERASE_N-ACETYLMANNOSAMINE KINASE"/>
    <property type="match status" value="1"/>
</dbReference>
<evidence type="ECO:0000313" key="2">
    <source>
        <dbReference type="EMBL" id="KIL45831.1"/>
    </source>
</evidence>
<dbReference type="PANTHER" id="PTHR18964">
    <property type="entry name" value="ROK (REPRESSOR, ORF, KINASE) FAMILY"/>
    <property type="match status" value="1"/>
</dbReference>
<comment type="caution">
    <text evidence="2">The sequence shown here is derived from an EMBL/GenBank/DDBJ whole genome shotgun (WGS) entry which is preliminary data.</text>
</comment>
<dbReference type="PATRIC" id="fig|889306.3.peg.2195"/>
<comment type="similarity">
    <text evidence="1">Belongs to the ROK (NagC/XylR) family.</text>
</comment>
<evidence type="ECO:0000256" key="1">
    <source>
        <dbReference type="ARBA" id="ARBA00006479"/>
    </source>
</evidence>
<accession>A0A0C2VN01</accession>
<dbReference type="STRING" id="889306.KP78_21800"/>
<reference evidence="2 3" key="1">
    <citation type="submission" date="2015-01" db="EMBL/GenBank/DDBJ databases">
        <title>Genome sequencing of Jeotgalibacillus soli.</title>
        <authorList>
            <person name="Goh K.M."/>
            <person name="Chan K.-G."/>
            <person name="Yaakop A.S."/>
            <person name="Ee R."/>
            <person name="Gan H.M."/>
            <person name="Chan C.S."/>
        </authorList>
    </citation>
    <scope>NUCLEOTIDE SEQUENCE [LARGE SCALE GENOMIC DNA]</scope>
    <source>
        <strain evidence="2 3">P9</strain>
    </source>
</reference>
<dbReference type="SUPFAM" id="SSF53067">
    <property type="entry name" value="Actin-like ATPase domain"/>
    <property type="match status" value="1"/>
</dbReference>
<protein>
    <recommendedName>
        <fullName evidence="4">Glucokinase</fullName>
    </recommendedName>
</protein>
<dbReference type="InterPro" id="IPR000600">
    <property type="entry name" value="ROK"/>
</dbReference>
<dbReference type="InterPro" id="IPR043129">
    <property type="entry name" value="ATPase_NBD"/>
</dbReference>
<dbReference type="Gene3D" id="3.30.420.40">
    <property type="match status" value="2"/>
</dbReference>